<dbReference type="SUPFAM" id="SSF54427">
    <property type="entry name" value="NTF2-like"/>
    <property type="match status" value="1"/>
</dbReference>
<dbReference type="Gene3D" id="3.10.450.50">
    <property type="match status" value="1"/>
</dbReference>
<evidence type="ECO:0000313" key="3">
    <source>
        <dbReference type="EMBL" id="NEV64019.1"/>
    </source>
</evidence>
<dbReference type="AlphaFoldDB" id="A0A6M0K3N4"/>
<evidence type="ECO:0000259" key="2">
    <source>
        <dbReference type="Pfam" id="PF13474"/>
    </source>
</evidence>
<keyword evidence="4" id="KW-1185">Reference proteome</keyword>
<dbReference type="InterPro" id="IPR032710">
    <property type="entry name" value="NTF2-like_dom_sf"/>
</dbReference>
<dbReference type="RefSeq" id="WP_164454510.1">
    <property type="nucleotide sequence ID" value="NZ_JAAIJQ010000071.1"/>
</dbReference>
<evidence type="ECO:0000313" key="4">
    <source>
        <dbReference type="Proteomes" id="UP000483379"/>
    </source>
</evidence>
<feature type="region of interest" description="Disordered" evidence="1">
    <location>
        <begin position="117"/>
        <end position="139"/>
    </location>
</feature>
<protein>
    <submittedName>
        <fullName evidence="3">Nuclear transport factor 2 family protein</fullName>
    </submittedName>
</protein>
<organism evidence="3 4">
    <name type="scientific">Thiorhodococcus minor</name>
    <dbReference type="NCBI Taxonomy" id="57489"/>
    <lineage>
        <taxon>Bacteria</taxon>
        <taxon>Pseudomonadati</taxon>
        <taxon>Pseudomonadota</taxon>
        <taxon>Gammaproteobacteria</taxon>
        <taxon>Chromatiales</taxon>
        <taxon>Chromatiaceae</taxon>
        <taxon>Thiorhodococcus</taxon>
    </lineage>
</organism>
<dbReference type="Pfam" id="PF13474">
    <property type="entry name" value="SnoaL_3"/>
    <property type="match status" value="1"/>
</dbReference>
<dbReference type="InterPro" id="IPR037401">
    <property type="entry name" value="SnoaL-like"/>
</dbReference>
<comment type="caution">
    <text evidence="3">The sequence shown here is derived from an EMBL/GenBank/DDBJ whole genome shotgun (WGS) entry which is preliminary data.</text>
</comment>
<evidence type="ECO:0000256" key="1">
    <source>
        <dbReference type="SAM" id="MobiDB-lite"/>
    </source>
</evidence>
<sequence length="139" mass="15436">MQFETPQDVEDAYYDALESGDAEAMARIWEPSHDVVCLLPMTPVARGPQVQRLWQAIFEQGGKFDLQVRHLAWIEGEEVAIHLIEERTPSQGPGEAPPPIYASNLFRRGPEGWRLLMHQNSPTPPPPPGVPGNGQTAFA</sequence>
<dbReference type="Proteomes" id="UP000483379">
    <property type="component" value="Unassembled WGS sequence"/>
</dbReference>
<name>A0A6M0K3N4_9GAMM</name>
<dbReference type="EMBL" id="JAAIJQ010000071">
    <property type="protein sequence ID" value="NEV64019.1"/>
    <property type="molecule type" value="Genomic_DNA"/>
</dbReference>
<reference evidence="3 4" key="1">
    <citation type="submission" date="2020-02" db="EMBL/GenBank/DDBJ databases">
        <title>Genome sequences of Thiorhodococcus mannitoliphagus and Thiorhodococcus minor, purple sulfur photosynthetic bacteria in the gammaproteobacterial family, Chromatiaceae.</title>
        <authorList>
            <person name="Aviles F.A."/>
            <person name="Meyer T.E."/>
            <person name="Kyndt J.A."/>
        </authorList>
    </citation>
    <scope>NUCLEOTIDE SEQUENCE [LARGE SCALE GENOMIC DNA]</scope>
    <source>
        <strain evidence="3 4">DSM 11518</strain>
    </source>
</reference>
<proteinExistence type="predicted"/>
<feature type="domain" description="SnoaL-like" evidence="2">
    <location>
        <begin position="10"/>
        <end position="122"/>
    </location>
</feature>
<accession>A0A6M0K3N4</accession>
<gene>
    <name evidence="3" type="ORF">G3446_19380</name>
</gene>